<proteinExistence type="predicted"/>
<evidence type="ECO:0000313" key="1">
    <source>
        <dbReference type="EMBL" id="OGD10991.1"/>
    </source>
</evidence>
<evidence type="ECO:0000313" key="2">
    <source>
        <dbReference type="Proteomes" id="UP000178188"/>
    </source>
</evidence>
<dbReference type="EMBL" id="MEXU01000013">
    <property type="protein sequence ID" value="OGD10991.1"/>
    <property type="molecule type" value="Genomic_DNA"/>
</dbReference>
<organism evidence="1 2">
    <name type="scientific">Candidatus Amesbacteria bacterium RIFOXYB1_FULL_47_9</name>
    <dbReference type="NCBI Taxonomy" id="1797266"/>
    <lineage>
        <taxon>Bacteria</taxon>
        <taxon>Candidatus Amesiibacteriota</taxon>
    </lineage>
</organism>
<dbReference type="Proteomes" id="UP000178188">
    <property type="component" value="Unassembled WGS sequence"/>
</dbReference>
<protein>
    <submittedName>
        <fullName evidence="1">Uncharacterized protein</fullName>
    </submittedName>
</protein>
<accession>A0A1F4ZXB9</accession>
<name>A0A1F4ZXB9_9BACT</name>
<dbReference type="AlphaFoldDB" id="A0A1F4ZXB9"/>
<comment type="caution">
    <text evidence="1">The sequence shown here is derived from an EMBL/GenBank/DDBJ whole genome shotgun (WGS) entry which is preliminary data.</text>
</comment>
<sequence>MAEKSKEGVICPVTRLTCENELCIKTHSQGNRSPCEDVVKGLELLFAGEALLRRQLGEQETELLRLMRYPLLVVAARRFGIHEMLLSKQVLKGLNGKSNHLKTALKSIEGDL</sequence>
<gene>
    <name evidence="1" type="ORF">A2395_02780</name>
</gene>
<reference evidence="1 2" key="1">
    <citation type="journal article" date="2016" name="Nat. Commun.">
        <title>Thousands of microbial genomes shed light on interconnected biogeochemical processes in an aquifer system.</title>
        <authorList>
            <person name="Anantharaman K."/>
            <person name="Brown C.T."/>
            <person name="Hug L.A."/>
            <person name="Sharon I."/>
            <person name="Castelle C.J."/>
            <person name="Probst A.J."/>
            <person name="Thomas B.C."/>
            <person name="Singh A."/>
            <person name="Wilkins M.J."/>
            <person name="Karaoz U."/>
            <person name="Brodie E.L."/>
            <person name="Williams K.H."/>
            <person name="Hubbard S.S."/>
            <person name="Banfield J.F."/>
        </authorList>
    </citation>
    <scope>NUCLEOTIDE SEQUENCE [LARGE SCALE GENOMIC DNA]</scope>
</reference>